<protein>
    <submittedName>
        <fullName evidence="2">Uncharacterized protein</fullName>
    </submittedName>
</protein>
<dbReference type="EMBL" id="KL142403">
    <property type="protein sequence ID" value="KDR69293.1"/>
    <property type="molecule type" value="Genomic_DNA"/>
</dbReference>
<evidence type="ECO:0000256" key="1">
    <source>
        <dbReference type="SAM" id="MobiDB-lite"/>
    </source>
</evidence>
<sequence>MSDDASPLILSTTHPDTLEESQNILYPIQESPTAMNEGVKKETPNLINSHNSRTHKVENSYNDHSTSITNNFYDTRRTGIFRRSESGAVPGSSNQKRRSLATGLAISPTSPNDRDTSHMRNGTESRNHSTETLTNECVCELVPVVRAAVKLPKSIGAHIQAFMLSNFFESVTTIALWMPSQGLTRDRKPRRNIGLGDVGYFDKDGGFEILFNIYLTPIENRTHNYDPPTNFVEYAPPPEEESKYVSIRKGDYRTVFGDFRSVDPPRNFKEETLYSFKSPASKGRLQASVLALPHGVWKAVLSVKAISSMESYFTHNAPGWYSYYSSNAHKSAKVLEGSLKLVVSCYQAKTWAAATFVKSPSPSLEQIYAKLLWPNRNVDVYRWERHDIVSTRTGPSDAELEDNKAIRETQCVAIDTLAIRIKKPGMHRALSASFRSVVESIPRVSIVSLSMQNRTLRQQ</sequence>
<reference evidence="3" key="1">
    <citation type="journal article" date="2014" name="Proc. Natl. Acad. Sci. U.S.A.">
        <title>Extensive sampling of basidiomycete genomes demonstrates inadequacy of the white-rot/brown-rot paradigm for wood decay fungi.</title>
        <authorList>
            <person name="Riley R."/>
            <person name="Salamov A.A."/>
            <person name="Brown D.W."/>
            <person name="Nagy L.G."/>
            <person name="Floudas D."/>
            <person name="Held B.W."/>
            <person name="Levasseur A."/>
            <person name="Lombard V."/>
            <person name="Morin E."/>
            <person name="Otillar R."/>
            <person name="Lindquist E.A."/>
            <person name="Sun H."/>
            <person name="LaButti K.M."/>
            <person name="Schmutz J."/>
            <person name="Jabbour D."/>
            <person name="Luo H."/>
            <person name="Baker S.E."/>
            <person name="Pisabarro A.G."/>
            <person name="Walton J.D."/>
            <person name="Blanchette R.A."/>
            <person name="Henrissat B."/>
            <person name="Martin F."/>
            <person name="Cullen D."/>
            <person name="Hibbett D.S."/>
            <person name="Grigoriev I.V."/>
        </authorList>
    </citation>
    <scope>NUCLEOTIDE SEQUENCE [LARGE SCALE GENOMIC DNA]</scope>
    <source>
        <strain evidence="3">CBS 339.88</strain>
    </source>
</reference>
<feature type="compositionally biased region" description="Basic and acidic residues" evidence="1">
    <location>
        <begin position="112"/>
        <end position="129"/>
    </location>
</feature>
<evidence type="ECO:0000313" key="2">
    <source>
        <dbReference type="EMBL" id="KDR69293.1"/>
    </source>
</evidence>
<feature type="region of interest" description="Disordered" evidence="1">
    <location>
        <begin position="83"/>
        <end position="129"/>
    </location>
</feature>
<feature type="region of interest" description="Disordered" evidence="1">
    <location>
        <begin position="44"/>
        <end position="63"/>
    </location>
</feature>
<accession>A0A067SR69</accession>
<dbReference type="AlphaFoldDB" id="A0A067SR69"/>
<name>A0A067SR69_GALM3</name>
<organism evidence="2 3">
    <name type="scientific">Galerina marginata (strain CBS 339.88)</name>
    <dbReference type="NCBI Taxonomy" id="685588"/>
    <lineage>
        <taxon>Eukaryota</taxon>
        <taxon>Fungi</taxon>
        <taxon>Dikarya</taxon>
        <taxon>Basidiomycota</taxon>
        <taxon>Agaricomycotina</taxon>
        <taxon>Agaricomycetes</taxon>
        <taxon>Agaricomycetidae</taxon>
        <taxon>Agaricales</taxon>
        <taxon>Agaricineae</taxon>
        <taxon>Strophariaceae</taxon>
        <taxon>Galerina</taxon>
    </lineage>
</organism>
<evidence type="ECO:0000313" key="3">
    <source>
        <dbReference type="Proteomes" id="UP000027222"/>
    </source>
</evidence>
<dbReference type="OrthoDB" id="3070764at2759"/>
<dbReference type="HOGENOM" id="CLU_595873_0_0_1"/>
<proteinExistence type="predicted"/>
<dbReference type="Proteomes" id="UP000027222">
    <property type="component" value="Unassembled WGS sequence"/>
</dbReference>
<gene>
    <name evidence="2" type="ORF">GALMADRAFT_282729</name>
</gene>
<keyword evidence="3" id="KW-1185">Reference proteome</keyword>